<evidence type="ECO:0000256" key="1">
    <source>
        <dbReference type="SAM" id="MobiDB-lite"/>
    </source>
</evidence>
<dbReference type="Proteomes" id="UP000629619">
    <property type="component" value="Unassembled WGS sequence"/>
</dbReference>
<evidence type="ECO:0000313" key="3">
    <source>
        <dbReference type="Proteomes" id="UP000629619"/>
    </source>
</evidence>
<keyword evidence="3" id="KW-1185">Reference proteome</keyword>
<gene>
    <name evidence="2" type="ORF">Asi03nite_27350</name>
</gene>
<accession>A0A919TK30</accession>
<comment type="caution">
    <text evidence="2">The sequence shown here is derived from an EMBL/GenBank/DDBJ whole genome shotgun (WGS) entry which is preliminary data.</text>
</comment>
<evidence type="ECO:0000313" key="2">
    <source>
        <dbReference type="EMBL" id="GIF05197.1"/>
    </source>
</evidence>
<protein>
    <recommendedName>
        <fullName evidence="4">DUF885 domain-containing protein</fullName>
    </recommendedName>
</protein>
<dbReference type="RefSeq" id="WP_203679750.1">
    <property type="nucleotide sequence ID" value="NZ_BOMW01000024.1"/>
</dbReference>
<sequence length="182" mass="20297">MWVTGGHYQAWADFLERWAAGERLDPAGLPRLVRDDFAADSWARLADRITGALDDRMVAWSRTLSRELTAAPDEFAAARALNHARWALPPIRELAGAPGLTDELRARLTGMVDDAIRSVQRQIDEQVWRMRSSGVPRELVEARLRTVRENPLTAVTRGPHVTGDGWAAADPTATPKRRVILD</sequence>
<reference evidence="2" key="1">
    <citation type="submission" date="2021-01" db="EMBL/GenBank/DDBJ databases">
        <title>Whole genome shotgun sequence of Actinoplanes siamensis NBRC 109076.</title>
        <authorList>
            <person name="Komaki H."/>
            <person name="Tamura T."/>
        </authorList>
    </citation>
    <scope>NUCLEOTIDE SEQUENCE</scope>
    <source>
        <strain evidence="2">NBRC 109076</strain>
    </source>
</reference>
<feature type="region of interest" description="Disordered" evidence="1">
    <location>
        <begin position="155"/>
        <end position="174"/>
    </location>
</feature>
<dbReference type="AlphaFoldDB" id="A0A919TK30"/>
<evidence type="ECO:0008006" key="4">
    <source>
        <dbReference type="Google" id="ProtNLM"/>
    </source>
</evidence>
<proteinExistence type="predicted"/>
<dbReference type="EMBL" id="BOMW01000024">
    <property type="protein sequence ID" value="GIF05197.1"/>
    <property type="molecule type" value="Genomic_DNA"/>
</dbReference>
<name>A0A919TK30_9ACTN</name>
<organism evidence="2 3">
    <name type="scientific">Actinoplanes siamensis</name>
    <dbReference type="NCBI Taxonomy" id="1223317"/>
    <lineage>
        <taxon>Bacteria</taxon>
        <taxon>Bacillati</taxon>
        <taxon>Actinomycetota</taxon>
        <taxon>Actinomycetes</taxon>
        <taxon>Micromonosporales</taxon>
        <taxon>Micromonosporaceae</taxon>
        <taxon>Actinoplanes</taxon>
    </lineage>
</organism>